<protein>
    <submittedName>
        <fullName evidence="1">Uncharacterized protein</fullName>
    </submittedName>
</protein>
<keyword evidence="2" id="KW-1185">Reference proteome</keyword>
<reference evidence="1 2" key="1">
    <citation type="journal article" date="2011" name="Science">
        <title>The ecoresponsive genome of Daphnia pulex.</title>
        <authorList>
            <person name="Colbourne J.K."/>
            <person name="Pfrender M.E."/>
            <person name="Gilbert D."/>
            <person name="Thomas W.K."/>
            <person name="Tucker A."/>
            <person name="Oakley T.H."/>
            <person name="Tokishita S."/>
            <person name="Aerts A."/>
            <person name="Arnold G.J."/>
            <person name="Basu M.K."/>
            <person name="Bauer D.J."/>
            <person name="Caceres C.E."/>
            <person name="Carmel L."/>
            <person name="Casola C."/>
            <person name="Choi J.H."/>
            <person name="Detter J.C."/>
            <person name="Dong Q."/>
            <person name="Dusheyko S."/>
            <person name="Eads B.D."/>
            <person name="Frohlich T."/>
            <person name="Geiler-Samerotte K.A."/>
            <person name="Gerlach D."/>
            <person name="Hatcher P."/>
            <person name="Jogdeo S."/>
            <person name="Krijgsveld J."/>
            <person name="Kriventseva E.V."/>
            <person name="Kultz D."/>
            <person name="Laforsch C."/>
            <person name="Lindquist E."/>
            <person name="Lopez J."/>
            <person name="Manak J.R."/>
            <person name="Muller J."/>
            <person name="Pangilinan J."/>
            <person name="Patwardhan R.P."/>
            <person name="Pitluck S."/>
            <person name="Pritham E.J."/>
            <person name="Rechtsteiner A."/>
            <person name="Rho M."/>
            <person name="Rogozin I.B."/>
            <person name="Sakarya O."/>
            <person name="Salamov A."/>
            <person name="Schaack S."/>
            <person name="Shapiro H."/>
            <person name="Shiga Y."/>
            <person name="Skalitzky C."/>
            <person name="Smith Z."/>
            <person name="Souvorov A."/>
            <person name="Sung W."/>
            <person name="Tang Z."/>
            <person name="Tsuchiya D."/>
            <person name="Tu H."/>
            <person name="Vos H."/>
            <person name="Wang M."/>
            <person name="Wolf Y.I."/>
            <person name="Yamagata H."/>
            <person name="Yamada T."/>
            <person name="Ye Y."/>
            <person name="Shaw J.R."/>
            <person name="Andrews J."/>
            <person name="Crease T.J."/>
            <person name="Tang H."/>
            <person name="Lucas S.M."/>
            <person name="Robertson H.M."/>
            <person name="Bork P."/>
            <person name="Koonin E.V."/>
            <person name="Zdobnov E.M."/>
            <person name="Grigoriev I.V."/>
            <person name="Lynch M."/>
            <person name="Boore J.L."/>
        </authorList>
    </citation>
    <scope>NUCLEOTIDE SEQUENCE [LARGE SCALE GENOMIC DNA]</scope>
</reference>
<evidence type="ECO:0000313" key="2">
    <source>
        <dbReference type="Proteomes" id="UP000000305"/>
    </source>
</evidence>
<gene>
    <name evidence="1" type="ORF">DAPPUDRAFT_256482</name>
</gene>
<accession>E9HBG2</accession>
<organism evidence="1 2">
    <name type="scientific">Daphnia pulex</name>
    <name type="common">Water flea</name>
    <dbReference type="NCBI Taxonomy" id="6669"/>
    <lineage>
        <taxon>Eukaryota</taxon>
        <taxon>Metazoa</taxon>
        <taxon>Ecdysozoa</taxon>
        <taxon>Arthropoda</taxon>
        <taxon>Crustacea</taxon>
        <taxon>Branchiopoda</taxon>
        <taxon>Diplostraca</taxon>
        <taxon>Cladocera</taxon>
        <taxon>Anomopoda</taxon>
        <taxon>Daphniidae</taxon>
        <taxon>Daphnia</taxon>
    </lineage>
</organism>
<name>E9HBG2_DAPPU</name>
<dbReference type="InParanoid" id="E9HBG2"/>
<proteinExistence type="predicted"/>
<sequence>MGRDKDRYEISAKRTLAILLTLSNQGFVINTFTISSLILALNLLPTIISADNSRYTQARFNRFNPHLTVLYKMKYQYIKLKLAKAPKYSIFTGKERAVSRLVRLQRDEDVFGAHVLAILSEKVV</sequence>
<dbReference type="Proteomes" id="UP000000305">
    <property type="component" value="Unassembled WGS sequence"/>
</dbReference>
<evidence type="ECO:0000313" key="1">
    <source>
        <dbReference type="EMBL" id="EFX70837.1"/>
    </source>
</evidence>
<dbReference type="AlphaFoldDB" id="E9HBG2"/>
<dbReference type="HOGENOM" id="CLU_2006197_0_0_1"/>
<dbReference type="EMBL" id="GL732616">
    <property type="protein sequence ID" value="EFX70837.1"/>
    <property type="molecule type" value="Genomic_DNA"/>
</dbReference>
<dbReference type="KEGG" id="dpx:DAPPUDRAFT_256482"/>